<dbReference type="STRING" id="1826909.A5893_07440"/>
<dbReference type="AlphaFoldDB" id="A0A179DK36"/>
<keyword evidence="2" id="KW-1185">Reference proteome</keyword>
<comment type="caution">
    <text evidence="1">The sequence shown here is derived from an EMBL/GenBank/DDBJ whole genome shotgun (WGS) entry which is preliminary data.</text>
</comment>
<organism evidence="1 2">
    <name type="scientific">Pedobacter psychrophilus</name>
    <dbReference type="NCBI Taxonomy" id="1826909"/>
    <lineage>
        <taxon>Bacteria</taxon>
        <taxon>Pseudomonadati</taxon>
        <taxon>Bacteroidota</taxon>
        <taxon>Sphingobacteriia</taxon>
        <taxon>Sphingobacteriales</taxon>
        <taxon>Sphingobacteriaceae</taxon>
        <taxon>Pedobacter</taxon>
    </lineage>
</organism>
<evidence type="ECO:0000313" key="1">
    <source>
        <dbReference type="EMBL" id="OAQ40763.1"/>
    </source>
</evidence>
<sequence>MIDHNKVADREAIIWSYQIIGINPEEEGDAINLEKVLADYLDNLVVQDLNLLFSILYRIDISQEKAVSELSKNSEKETAGETLARLVIQRQKEKLYYRNLYKINPSKNL</sequence>
<dbReference type="EMBL" id="LWHJ01000022">
    <property type="protein sequence ID" value="OAQ40763.1"/>
    <property type="molecule type" value="Genomic_DNA"/>
</dbReference>
<reference evidence="1 2" key="2">
    <citation type="submission" date="2016-06" db="EMBL/GenBank/DDBJ databases">
        <title>Pedobacter psychrophilus sp. nov., isolated from Antarctic fragmentary rock.</title>
        <authorList>
            <person name="Svec P."/>
        </authorList>
    </citation>
    <scope>NUCLEOTIDE SEQUENCE [LARGE SCALE GENOMIC DNA]</scope>
    <source>
        <strain evidence="1 2">CCM 8644</strain>
    </source>
</reference>
<reference evidence="1 2" key="1">
    <citation type="submission" date="2016-04" db="EMBL/GenBank/DDBJ databases">
        <authorList>
            <person name="Evans L.H."/>
            <person name="Alamgir A."/>
            <person name="Owens N."/>
            <person name="Weber N.D."/>
            <person name="Virtaneva K."/>
            <person name="Barbian K."/>
            <person name="Babar A."/>
            <person name="Rosenke K."/>
        </authorList>
    </citation>
    <scope>NUCLEOTIDE SEQUENCE [LARGE SCALE GENOMIC DNA]</scope>
    <source>
        <strain evidence="1 2">CCM 8644</strain>
    </source>
</reference>
<accession>A0A179DK36</accession>
<proteinExistence type="predicted"/>
<dbReference type="RefSeq" id="WP_068821994.1">
    <property type="nucleotide sequence ID" value="NZ_LWHJ01000022.1"/>
</dbReference>
<name>A0A179DK36_9SPHI</name>
<dbReference type="OrthoDB" id="711735at2"/>
<gene>
    <name evidence="1" type="ORF">A5893_07440</name>
</gene>
<evidence type="ECO:0000313" key="2">
    <source>
        <dbReference type="Proteomes" id="UP000078459"/>
    </source>
</evidence>
<dbReference type="Proteomes" id="UP000078459">
    <property type="component" value="Unassembled WGS sequence"/>
</dbReference>
<protein>
    <submittedName>
        <fullName evidence="1">Uncharacterized protein</fullName>
    </submittedName>
</protein>